<feature type="non-terminal residue" evidence="3">
    <location>
        <position position="169"/>
    </location>
</feature>
<keyword evidence="4" id="KW-1185">Reference proteome</keyword>
<dbReference type="Gene3D" id="1.20.190.20">
    <property type="entry name" value="14-3-3 domain"/>
    <property type="match status" value="1"/>
</dbReference>
<proteinExistence type="inferred from homology"/>
<dbReference type="InterPro" id="IPR023409">
    <property type="entry name" value="14-3-3_CS"/>
</dbReference>
<feature type="domain" description="14-3-3" evidence="2">
    <location>
        <begin position="4"/>
        <end position="169"/>
    </location>
</feature>
<dbReference type="SMART" id="SM00101">
    <property type="entry name" value="14_3_3"/>
    <property type="match status" value="1"/>
</dbReference>
<evidence type="ECO:0000313" key="4">
    <source>
        <dbReference type="Proteomes" id="UP001233999"/>
    </source>
</evidence>
<dbReference type="InterPro" id="IPR036815">
    <property type="entry name" value="14-3-3_dom_sf"/>
</dbReference>
<dbReference type="PANTHER" id="PTHR18860">
    <property type="entry name" value="14-3-3 PROTEIN"/>
    <property type="match status" value="1"/>
</dbReference>
<dbReference type="EMBL" id="JASPKZ010005296">
    <property type="protein sequence ID" value="KAJ9588925.1"/>
    <property type="molecule type" value="Genomic_DNA"/>
</dbReference>
<reference evidence="3" key="2">
    <citation type="submission" date="2023-05" db="EMBL/GenBank/DDBJ databases">
        <authorList>
            <person name="Fouks B."/>
        </authorList>
    </citation>
    <scope>NUCLEOTIDE SEQUENCE</scope>
    <source>
        <strain evidence="3">Stay&amp;Tobe</strain>
        <tissue evidence="3">Testes</tissue>
    </source>
</reference>
<reference evidence="3" key="1">
    <citation type="journal article" date="2023" name="IScience">
        <title>Live-bearing cockroach genome reveals convergent evolutionary mechanisms linked to viviparity in insects and beyond.</title>
        <authorList>
            <person name="Fouks B."/>
            <person name="Harrison M.C."/>
            <person name="Mikhailova A.A."/>
            <person name="Marchal E."/>
            <person name="English S."/>
            <person name="Carruthers M."/>
            <person name="Jennings E.C."/>
            <person name="Chiamaka E.L."/>
            <person name="Frigard R.A."/>
            <person name="Pippel M."/>
            <person name="Attardo G.M."/>
            <person name="Benoit J.B."/>
            <person name="Bornberg-Bauer E."/>
            <person name="Tobe S.S."/>
        </authorList>
    </citation>
    <scope>NUCLEOTIDE SEQUENCE</scope>
    <source>
        <strain evidence="3">Stay&amp;Tobe</strain>
    </source>
</reference>
<dbReference type="Proteomes" id="UP001233999">
    <property type="component" value="Unassembled WGS sequence"/>
</dbReference>
<evidence type="ECO:0000256" key="1">
    <source>
        <dbReference type="ARBA" id="ARBA00006141"/>
    </source>
</evidence>
<protein>
    <recommendedName>
        <fullName evidence="2">14-3-3 domain-containing protein</fullName>
    </recommendedName>
</protein>
<dbReference type="InterPro" id="IPR023410">
    <property type="entry name" value="14-3-3_domain"/>
</dbReference>
<dbReference type="InterPro" id="IPR000308">
    <property type="entry name" value="14-3-3"/>
</dbReference>
<dbReference type="AlphaFoldDB" id="A0AAD8EFT2"/>
<sequence>MSERDDNVYKAKLAEQAERYDEMVEAMKKVASLDVELTVEERNLLSVAYKNVIGARRASWRIISSIEQKEENKGAEEKLEMIRTYRSQVEKELRDICSDILGVLDKHLIPCASTGESKVFYYKMKGDYHRYLAEFATGNDRKEAAENSLVAYKAASDIAMTELPPTHPI</sequence>
<comment type="caution">
    <text evidence="3">The sequence shown here is derived from an EMBL/GenBank/DDBJ whole genome shotgun (WGS) entry which is preliminary data.</text>
</comment>
<gene>
    <name evidence="3" type="ORF">L9F63_017803</name>
</gene>
<evidence type="ECO:0000259" key="2">
    <source>
        <dbReference type="SMART" id="SM00101"/>
    </source>
</evidence>
<dbReference type="PRINTS" id="PR00305">
    <property type="entry name" value="1433ZETA"/>
</dbReference>
<dbReference type="PROSITE" id="PS00796">
    <property type="entry name" value="1433_1"/>
    <property type="match status" value="1"/>
</dbReference>
<evidence type="ECO:0000313" key="3">
    <source>
        <dbReference type="EMBL" id="KAJ9588925.1"/>
    </source>
</evidence>
<accession>A0AAD8EFT2</accession>
<dbReference type="SUPFAM" id="SSF48445">
    <property type="entry name" value="14-3-3 protein"/>
    <property type="match status" value="1"/>
</dbReference>
<organism evidence="3 4">
    <name type="scientific">Diploptera punctata</name>
    <name type="common">Pacific beetle cockroach</name>
    <dbReference type="NCBI Taxonomy" id="6984"/>
    <lineage>
        <taxon>Eukaryota</taxon>
        <taxon>Metazoa</taxon>
        <taxon>Ecdysozoa</taxon>
        <taxon>Arthropoda</taxon>
        <taxon>Hexapoda</taxon>
        <taxon>Insecta</taxon>
        <taxon>Pterygota</taxon>
        <taxon>Neoptera</taxon>
        <taxon>Polyneoptera</taxon>
        <taxon>Dictyoptera</taxon>
        <taxon>Blattodea</taxon>
        <taxon>Blaberoidea</taxon>
        <taxon>Blaberidae</taxon>
        <taxon>Diplopterinae</taxon>
        <taxon>Diploptera</taxon>
    </lineage>
</organism>
<name>A0AAD8EFT2_DIPPU</name>
<dbReference type="Pfam" id="PF00244">
    <property type="entry name" value="14-3-3"/>
    <property type="match status" value="1"/>
</dbReference>
<comment type="similarity">
    <text evidence="1">Belongs to the 14-3-3 family.</text>
</comment>